<comment type="caution">
    <text evidence="3">The sequence shown here is derived from an EMBL/GenBank/DDBJ whole genome shotgun (WGS) entry which is preliminary data.</text>
</comment>
<organism evidence="3 4">
    <name type="scientific">Actinocorallia libanotica</name>
    <dbReference type="NCBI Taxonomy" id="46162"/>
    <lineage>
        <taxon>Bacteria</taxon>
        <taxon>Bacillati</taxon>
        <taxon>Actinomycetota</taxon>
        <taxon>Actinomycetes</taxon>
        <taxon>Streptosporangiales</taxon>
        <taxon>Thermomonosporaceae</taxon>
        <taxon>Actinocorallia</taxon>
    </lineage>
</organism>
<dbReference type="Gene3D" id="1.20.140.10">
    <property type="entry name" value="Butyryl-CoA Dehydrogenase, subunit A, domain 3"/>
    <property type="match status" value="1"/>
</dbReference>
<dbReference type="Gene3D" id="2.40.110.10">
    <property type="entry name" value="Butyryl-CoA Dehydrogenase, subunit A, domain 2"/>
    <property type="match status" value="1"/>
</dbReference>
<evidence type="ECO:0000313" key="3">
    <source>
        <dbReference type="EMBL" id="GAA0962586.1"/>
    </source>
</evidence>
<dbReference type="PANTHER" id="PTHR48083">
    <property type="entry name" value="MEDIUM-CHAIN SPECIFIC ACYL-COA DEHYDROGENASE, MITOCHONDRIAL-RELATED"/>
    <property type="match status" value="1"/>
</dbReference>
<keyword evidence="1" id="KW-0560">Oxidoreductase</keyword>
<dbReference type="InterPro" id="IPR036250">
    <property type="entry name" value="AcylCo_DH-like_C"/>
</dbReference>
<dbReference type="SUPFAM" id="SSF56645">
    <property type="entry name" value="Acyl-CoA dehydrogenase NM domain-like"/>
    <property type="match status" value="1"/>
</dbReference>
<reference evidence="3 4" key="1">
    <citation type="journal article" date="2019" name="Int. J. Syst. Evol. Microbiol.">
        <title>The Global Catalogue of Microorganisms (GCM) 10K type strain sequencing project: providing services to taxonomists for standard genome sequencing and annotation.</title>
        <authorList>
            <consortium name="The Broad Institute Genomics Platform"/>
            <consortium name="The Broad Institute Genome Sequencing Center for Infectious Disease"/>
            <person name="Wu L."/>
            <person name="Ma J."/>
        </authorList>
    </citation>
    <scope>NUCLEOTIDE SEQUENCE [LARGE SCALE GENOMIC DNA]</scope>
    <source>
        <strain evidence="3 4">JCM 10696</strain>
    </source>
</reference>
<dbReference type="RefSeq" id="WP_344244066.1">
    <property type="nucleotide sequence ID" value="NZ_BAAAHH010000028.1"/>
</dbReference>
<feature type="domain" description="Acyl-CoA dehydrogenase C-terminal" evidence="2">
    <location>
        <begin position="240"/>
        <end position="367"/>
    </location>
</feature>
<dbReference type="EMBL" id="BAAAHH010000028">
    <property type="protein sequence ID" value="GAA0962586.1"/>
    <property type="molecule type" value="Genomic_DNA"/>
</dbReference>
<dbReference type="Proteomes" id="UP001500665">
    <property type="component" value="Unassembled WGS sequence"/>
</dbReference>
<protein>
    <submittedName>
        <fullName evidence="3">Acyl-CoA dehydrogenase family protein</fullName>
    </submittedName>
</protein>
<evidence type="ECO:0000313" key="4">
    <source>
        <dbReference type="Proteomes" id="UP001500665"/>
    </source>
</evidence>
<evidence type="ECO:0000256" key="1">
    <source>
        <dbReference type="ARBA" id="ARBA00023002"/>
    </source>
</evidence>
<dbReference type="InterPro" id="IPR050741">
    <property type="entry name" value="Acyl-CoA_dehydrogenase"/>
</dbReference>
<dbReference type="InterPro" id="IPR037069">
    <property type="entry name" value="AcylCoA_DH/ox_N_sf"/>
</dbReference>
<gene>
    <name evidence="3" type="ORF">GCM10009550_56820</name>
</gene>
<dbReference type="InterPro" id="IPR009100">
    <property type="entry name" value="AcylCoA_DH/oxidase_NM_dom_sf"/>
</dbReference>
<name>A0ABN1RS72_9ACTN</name>
<proteinExistence type="predicted"/>
<dbReference type="SUPFAM" id="SSF47203">
    <property type="entry name" value="Acyl-CoA dehydrogenase C-terminal domain-like"/>
    <property type="match status" value="1"/>
</dbReference>
<dbReference type="PIRSF" id="PIRSF016578">
    <property type="entry name" value="HsaA"/>
    <property type="match status" value="1"/>
</dbReference>
<keyword evidence="4" id="KW-1185">Reference proteome</keyword>
<dbReference type="InterPro" id="IPR013107">
    <property type="entry name" value="Acyl-CoA_DH_C"/>
</dbReference>
<sequence>MSHPVIERIEKISPEVTALAEEAERLGRLPEESVRLLKGTGMTRMLQPREWGGEEAHPADYIEAVMAAGAMGCSSAGWVGGVVGLHPWEVGVMDPRVQEEVWGEDRDTWIASPYVALGRARKVDGGYVFNGRWTFSSGSDHAGWVHLGGLILDDKGEPVPGDHHFLIPRGDFQIVEDSWDVVGLKGTGSNDIVVEDAFVPEYRVLQYSTVVDGTAAAAVGRGDNPLYAMPWFSLFGNAVTATVIGICEGALAATLDYQRERANVFGTRITQDPYTLPSIAEAASEIRASRVQVLDNVNRIYDVLAKGQVPSLALRAEARRDQIRSSWRAVEAVDSLFSRTGGNAIRADKPLQRLWRDAHAGLNHAVNMPGPSYQVAALSLMGFEPAPGSLL</sequence>
<dbReference type="PANTHER" id="PTHR48083:SF19">
    <property type="entry name" value="FLAVIN-DEPENDENT MONOOXYGENASE, OXYGENASE SUBUNIT HSAA"/>
    <property type="match status" value="1"/>
</dbReference>
<evidence type="ECO:0000259" key="2">
    <source>
        <dbReference type="Pfam" id="PF08028"/>
    </source>
</evidence>
<dbReference type="Pfam" id="PF08028">
    <property type="entry name" value="Acyl-CoA_dh_2"/>
    <property type="match status" value="1"/>
</dbReference>
<dbReference type="InterPro" id="IPR046373">
    <property type="entry name" value="Acyl-CoA_Oxase/DH_mid-dom_sf"/>
</dbReference>
<dbReference type="Gene3D" id="1.10.540.10">
    <property type="entry name" value="Acyl-CoA dehydrogenase/oxidase, N-terminal domain"/>
    <property type="match status" value="1"/>
</dbReference>
<accession>A0ABN1RS72</accession>